<proteinExistence type="predicted"/>
<evidence type="ECO:0000256" key="2">
    <source>
        <dbReference type="SAM" id="SignalP"/>
    </source>
</evidence>
<gene>
    <name evidence="3" type="ORF">ATK78_0940</name>
</gene>
<reference evidence="3 4" key="1">
    <citation type="submission" date="2019-03" db="EMBL/GenBank/DDBJ databases">
        <title>Genomic Encyclopedia of Archaeal and Bacterial Type Strains, Phase II (KMG-II): from individual species to whole genera.</title>
        <authorList>
            <person name="Goeker M."/>
        </authorList>
    </citation>
    <scope>NUCLEOTIDE SEQUENCE [LARGE SCALE GENOMIC DNA]</scope>
    <source>
        <strain evidence="3 4">DSM 19035</strain>
    </source>
</reference>
<feature type="compositionally biased region" description="Low complexity" evidence="1">
    <location>
        <begin position="30"/>
        <end position="69"/>
    </location>
</feature>
<comment type="caution">
    <text evidence="3">The sequence shown here is derived from an EMBL/GenBank/DDBJ whole genome shotgun (WGS) entry which is preliminary data.</text>
</comment>
<name>A0A4R6T363_9SPHI</name>
<feature type="region of interest" description="Disordered" evidence="1">
    <location>
        <begin position="20"/>
        <end position="69"/>
    </location>
</feature>
<evidence type="ECO:0000313" key="3">
    <source>
        <dbReference type="EMBL" id="TDQ11811.1"/>
    </source>
</evidence>
<protein>
    <submittedName>
        <fullName evidence="3">Uncharacterized protein</fullName>
    </submittedName>
</protein>
<dbReference type="AlphaFoldDB" id="A0A4R6T363"/>
<accession>A0A4R6T363</accession>
<dbReference type="EMBL" id="SNYC01000003">
    <property type="protein sequence ID" value="TDQ11811.1"/>
    <property type="molecule type" value="Genomic_DNA"/>
</dbReference>
<dbReference type="Proteomes" id="UP000295620">
    <property type="component" value="Unassembled WGS sequence"/>
</dbReference>
<dbReference type="RefSeq" id="WP_133574853.1">
    <property type="nucleotide sequence ID" value="NZ_SNYC01000003.1"/>
</dbReference>
<keyword evidence="2" id="KW-0732">Signal</keyword>
<evidence type="ECO:0000313" key="4">
    <source>
        <dbReference type="Proteomes" id="UP000295620"/>
    </source>
</evidence>
<keyword evidence="4" id="KW-1185">Reference proteome</keyword>
<sequence length="69" mass="7102">MKFKILTLFAVAAMAFAGCGSDKNGDGDSDSLTTDTNIVDTTSTMSGTTPLDTGTATTPDTIPRDTIPQ</sequence>
<evidence type="ECO:0000256" key="1">
    <source>
        <dbReference type="SAM" id="MobiDB-lite"/>
    </source>
</evidence>
<organism evidence="3 4">
    <name type="scientific">Pedobacter metabolipauper</name>
    <dbReference type="NCBI Taxonomy" id="425513"/>
    <lineage>
        <taxon>Bacteria</taxon>
        <taxon>Pseudomonadati</taxon>
        <taxon>Bacteroidota</taxon>
        <taxon>Sphingobacteriia</taxon>
        <taxon>Sphingobacteriales</taxon>
        <taxon>Sphingobacteriaceae</taxon>
        <taxon>Pedobacter</taxon>
    </lineage>
</organism>
<feature type="signal peptide" evidence="2">
    <location>
        <begin position="1"/>
        <end position="17"/>
    </location>
</feature>
<dbReference type="PROSITE" id="PS51257">
    <property type="entry name" value="PROKAR_LIPOPROTEIN"/>
    <property type="match status" value="1"/>
</dbReference>
<feature type="chain" id="PRO_5020634908" evidence="2">
    <location>
        <begin position="18"/>
        <end position="69"/>
    </location>
</feature>